<gene>
    <name evidence="2" type="ORF">RGQ30_27110</name>
</gene>
<dbReference type="AlphaFoldDB" id="A0AA86J9J4"/>
<dbReference type="Proteomes" id="UP001329151">
    <property type="component" value="Chromosome"/>
</dbReference>
<name>A0AA86J9J4_9BURK</name>
<dbReference type="EMBL" id="AP028947">
    <property type="protein sequence ID" value="BET27210.1"/>
    <property type="molecule type" value="Genomic_DNA"/>
</dbReference>
<dbReference type="KEGG" id="lto:RGQ30_27110"/>
<sequence length="133" mass="13983">MAVAWVAVLQMVPWGEVIKNAPKVADGAVKLWNSVSRKKSSESGQSNTTGVVLATDIGAIGRLEHQLFEAQQAIVELQSQVVQSAEVIKELASQNTQLVAQIEANRKAVTVLGVVVVLAVLGAVVQAVILFGA</sequence>
<reference evidence="2 3" key="1">
    <citation type="submission" date="2023-10" db="EMBL/GenBank/DDBJ databases">
        <title>Complete Genome Sequence of Limnobacter thiooxidans CS-K2T, Isolated from freshwater lake sediments in Bavaria, Germany.</title>
        <authorList>
            <person name="Naruki M."/>
            <person name="Watanabe A."/>
            <person name="Warashina T."/>
            <person name="Morita T."/>
            <person name="Arakawa K."/>
        </authorList>
    </citation>
    <scope>NUCLEOTIDE SEQUENCE [LARGE SCALE GENOMIC DNA]</scope>
    <source>
        <strain evidence="2 3">CS-K2</strain>
    </source>
</reference>
<evidence type="ECO:0000313" key="3">
    <source>
        <dbReference type="Proteomes" id="UP001329151"/>
    </source>
</evidence>
<keyword evidence="3" id="KW-1185">Reference proteome</keyword>
<organism evidence="2 3">
    <name type="scientific">Limnobacter thiooxidans</name>
    <dbReference type="NCBI Taxonomy" id="131080"/>
    <lineage>
        <taxon>Bacteria</taxon>
        <taxon>Pseudomonadati</taxon>
        <taxon>Pseudomonadota</taxon>
        <taxon>Betaproteobacteria</taxon>
        <taxon>Burkholderiales</taxon>
        <taxon>Burkholderiaceae</taxon>
        <taxon>Limnobacter</taxon>
    </lineage>
</organism>
<proteinExistence type="predicted"/>
<keyword evidence="1" id="KW-1133">Transmembrane helix</keyword>
<keyword evidence="1" id="KW-0812">Transmembrane</keyword>
<evidence type="ECO:0000256" key="1">
    <source>
        <dbReference type="SAM" id="Phobius"/>
    </source>
</evidence>
<feature type="transmembrane region" description="Helical" evidence="1">
    <location>
        <begin position="108"/>
        <end position="131"/>
    </location>
</feature>
<dbReference type="RefSeq" id="WP_130557686.1">
    <property type="nucleotide sequence ID" value="NZ_AP028947.1"/>
</dbReference>
<evidence type="ECO:0000313" key="2">
    <source>
        <dbReference type="EMBL" id="BET27210.1"/>
    </source>
</evidence>
<accession>A0AA86J9J4</accession>
<keyword evidence="1" id="KW-0472">Membrane</keyword>
<protein>
    <submittedName>
        <fullName evidence="2">Uncharacterized protein</fullName>
    </submittedName>
</protein>